<organism evidence="2 3">
    <name type="scientific">Digitaria exilis</name>
    <dbReference type="NCBI Taxonomy" id="1010633"/>
    <lineage>
        <taxon>Eukaryota</taxon>
        <taxon>Viridiplantae</taxon>
        <taxon>Streptophyta</taxon>
        <taxon>Embryophyta</taxon>
        <taxon>Tracheophyta</taxon>
        <taxon>Spermatophyta</taxon>
        <taxon>Magnoliopsida</taxon>
        <taxon>Liliopsida</taxon>
        <taxon>Poales</taxon>
        <taxon>Poaceae</taxon>
        <taxon>PACMAD clade</taxon>
        <taxon>Panicoideae</taxon>
        <taxon>Panicodae</taxon>
        <taxon>Paniceae</taxon>
        <taxon>Anthephorinae</taxon>
        <taxon>Digitaria</taxon>
    </lineage>
</organism>
<sequence>MPSSRAAFFEDEDVLVQAETEKLRRLQIHLVVSISGLIRQRPPPVRSSPACVQPPSKDAAALTVVDLERSPRPQDAAAGRSWLAGVPSVHGSGLQPDYSLYMRKTRRSETAKAGGPGRQATTRESKEPALSPRAWTGLRPAEIHHGLHHLPPEREYEWTTTLLNTQLQYKCASEWGLGCLVGPACQFRRPHTAPPDSCRPANGHDDDSPCVLDKGSRARAVPRSHRIIARPCPDPVKLLAMGATAAMATTIVAAAERQRQRSRTGRVQRISGRSHTFQSGARAALHVTNTADVPLWLPDRRETMLTGGGPGAVARTQPVTVRARLCQLSCHCNHKQLLLQWAGQTRYRKRRGLRFALDDHGKRGDRPGRCLHGGERRLRPHLCWLVGRVGPSGFPFFLPWNGSAPPPLAQFPCIARTRRDRARNRVQKELAARVLARVALLPHCTTRQGDKD</sequence>
<reference evidence="2" key="1">
    <citation type="submission" date="2020-07" db="EMBL/GenBank/DDBJ databases">
        <title>Genome sequence and genetic diversity analysis of an under-domesticated orphan crop, white fonio (Digitaria exilis).</title>
        <authorList>
            <person name="Bennetzen J.L."/>
            <person name="Chen S."/>
            <person name="Ma X."/>
            <person name="Wang X."/>
            <person name="Yssel A.E.J."/>
            <person name="Chaluvadi S.R."/>
            <person name="Johnson M."/>
            <person name="Gangashetty P."/>
            <person name="Hamidou F."/>
            <person name="Sanogo M.D."/>
            <person name="Zwaenepoel A."/>
            <person name="Wallace J."/>
            <person name="Van De Peer Y."/>
            <person name="Van Deynze A."/>
        </authorList>
    </citation>
    <scope>NUCLEOTIDE SEQUENCE</scope>
    <source>
        <tissue evidence="2">Leaves</tissue>
    </source>
</reference>
<evidence type="ECO:0000313" key="3">
    <source>
        <dbReference type="Proteomes" id="UP000636709"/>
    </source>
</evidence>
<feature type="region of interest" description="Disordered" evidence="1">
    <location>
        <begin position="106"/>
        <end position="132"/>
    </location>
</feature>
<evidence type="ECO:0000256" key="1">
    <source>
        <dbReference type="SAM" id="MobiDB-lite"/>
    </source>
</evidence>
<evidence type="ECO:0000313" key="2">
    <source>
        <dbReference type="EMBL" id="KAF8762455.1"/>
    </source>
</evidence>
<dbReference type="EMBL" id="JACEFO010000638">
    <property type="protein sequence ID" value="KAF8762455.1"/>
    <property type="molecule type" value="Genomic_DNA"/>
</dbReference>
<gene>
    <name evidence="2" type="ORF">HU200_009420</name>
</gene>
<dbReference type="Proteomes" id="UP000636709">
    <property type="component" value="Unassembled WGS sequence"/>
</dbReference>
<keyword evidence="3" id="KW-1185">Reference proteome</keyword>
<proteinExistence type="predicted"/>
<protein>
    <submittedName>
        <fullName evidence="2">Uncharacterized protein</fullName>
    </submittedName>
</protein>
<accession>A0A835FJI9</accession>
<name>A0A835FJI9_9POAL</name>
<dbReference type="AlphaFoldDB" id="A0A835FJI9"/>
<comment type="caution">
    <text evidence="2">The sequence shown here is derived from an EMBL/GenBank/DDBJ whole genome shotgun (WGS) entry which is preliminary data.</text>
</comment>